<gene>
    <name evidence="2" type="ORF">O3P69_008666</name>
</gene>
<name>A0AAW0SL52_SCYPA</name>
<accession>A0AAW0SL52</accession>
<evidence type="ECO:0000256" key="1">
    <source>
        <dbReference type="SAM" id="MobiDB-lite"/>
    </source>
</evidence>
<feature type="region of interest" description="Disordered" evidence="1">
    <location>
        <begin position="32"/>
        <end position="52"/>
    </location>
</feature>
<organism evidence="2 3">
    <name type="scientific">Scylla paramamosain</name>
    <name type="common">Mud crab</name>
    <dbReference type="NCBI Taxonomy" id="85552"/>
    <lineage>
        <taxon>Eukaryota</taxon>
        <taxon>Metazoa</taxon>
        <taxon>Ecdysozoa</taxon>
        <taxon>Arthropoda</taxon>
        <taxon>Crustacea</taxon>
        <taxon>Multicrustacea</taxon>
        <taxon>Malacostraca</taxon>
        <taxon>Eumalacostraca</taxon>
        <taxon>Eucarida</taxon>
        <taxon>Decapoda</taxon>
        <taxon>Pleocyemata</taxon>
        <taxon>Brachyura</taxon>
        <taxon>Eubrachyura</taxon>
        <taxon>Portunoidea</taxon>
        <taxon>Portunidae</taxon>
        <taxon>Portuninae</taxon>
        <taxon>Scylla</taxon>
    </lineage>
</organism>
<protein>
    <submittedName>
        <fullName evidence="2">Uncharacterized protein</fullName>
    </submittedName>
</protein>
<proteinExistence type="predicted"/>
<dbReference type="Proteomes" id="UP001487740">
    <property type="component" value="Unassembled WGS sequence"/>
</dbReference>
<comment type="caution">
    <text evidence="2">The sequence shown here is derived from an EMBL/GenBank/DDBJ whole genome shotgun (WGS) entry which is preliminary data.</text>
</comment>
<keyword evidence="3" id="KW-1185">Reference proteome</keyword>
<sequence length="90" mass="10172">MAAFRLIEHGCSMTQAEHLWHPQLIEDNNLAEKQHSVPSGRSRTVGSRERVPGENQVVIERKHVTATVKDTHTHNLLHVFRINNGKCQGS</sequence>
<reference evidence="2 3" key="1">
    <citation type="submission" date="2023-03" db="EMBL/GenBank/DDBJ databases">
        <title>High-quality genome of Scylla paramamosain provides insights in environmental adaptation.</title>
        <authorList>
            <person name="Zhang L."/>
        </authorList>
    </citation>
    <scope>NUCLEOTIDE SEQUENCE [LARGE SCALE GENOMIC DNA]</scope>
    <source>
        <strain evidence="2">LZ_2023a</strain>
        <tissue evidence="2">Muscle</tissue>
    </source>
</reference>
<dbReference type="EMBL" id="JARAKH010000049">
    <property type="protein sequence ID" value="KAK8376093.1"/>
    <property type="molecule type" value="Genomic_DNA"/>
</dbReference>
<evidence type="ECO:0000313" key="2">
    <source>
        <dbReference type="EMBL" id="KAK8376093.1"/>
    </source>
</evidence>
<evidence type="ECO:0000313" key="3">
    <source>
        <dbReference type="Proteomes" id="UP001487740"/>
    </source>
</evidence>
<dbReference type="AlphaFoldDB" id="A0AAW0SL52"/>
<feature type="compositionally biased region" description="Polar residues" evidence="1">
    <location>
        <begin position="36"/>
        <end position="45"/>
    </location>
</feature>